<accession>A0A6G4AR25</accession>
<dbReference type="PANTHER" id="PTHR43976">
    <property type="entry name" value="SHORT CHAIN DEHYDROGENASE"/>
    <property type="match status" value="1"/>
</dbReference>
<evidence type="ECO:0000313" key="2">
    <source>
        <dbReference type="Proteomes" id="UP000476310"/>
    </source>
</evidence>
<dbReference type="Gene3D" id="3.40.50.720">
    <property type="entry name" value="NAD(P)-binding Rossmann-like Domain"/>
    <property type="match status" value="1"/>
</dbReference>
<proteinExistence type="predicted"/>
<dbReference type="InterPro" id="IPR051911">
    <property type="entry name" value="SDR_oxidoreductase"/>
</dbReference>
<dbReference type="InterPro" id="IPR002347">
    <property type="entry name" value="SDR_fam"/>
</dbReference>
<dbReference type="InterPro" id="IPR036291">
    <property type="entry name" value="NAD(P)-bd_dom_sf"/>
</dbReference>
<comment type="caution">
    <text evidence="1">The sequence shown here is derived from an EMBL/GenBank/DDBJ whole genome shotgun (WGS) entry which is preliminary data.</text>
</comment>
<sequence>MPSDTPTTVLVTGASSGFGALTARALARAGHTVYAGIRQPATRNAPAVAELTRYATDHDVDLRAVELDVTSQDSADAAIARILADRNRLDVIVHNAGHMATGPAEAFTPEQLAQLYDVNVLGTQRVNRAALPRLRAQGEGLLVWIGSSSTRGGCPPFIGPYFAAKAAMDALAVSYAAEVVRFGIDTAIVVPGAFTSGTNHFRHAGAPADSDRATAYDERYGTLLAGLDQRLAALIPPDADAAHVADAVVRLVDLPAGTRPLRTHIDPSRDGSEVVSAVADRVRAEFFRRAGLDDLLTTGSSL</sequence>
<gene>
    <name evidence="1" type="ORF">G4H13_37670</name>
</gene>
<dbReference type="RefSeq" id="WP_164434605.1">
    <property type="nucleotide sequence ID" value="NZ_JAAIKT010000070.1"/>
</dbReference>
<dbReference type="Pfam" id="PF00106">
    <property type="entry name" value="adh_short"/>
    <property type="match status" value="1"/>
</dbReference>
<organism evidence="1 2">
    <name type="scientific">Streptomyces rhizosphaericus</name>
    <dbReference type="NCBI Taxonomy" id="114699"/>
    <lineage>
        <taxon>Bacteria</taxon>
        <taxon>Bacillati</taxon>
        <taxon>Actinomycetota</taxon>
        <taxon>Actinomycetes</taxon>
        <taxon>Kitasatosporales</taxon>
        <taxon>Streptomycetaceae</taxon>
        <taxon>Streptomyces</taxon>
        <taxon>Streptomyces violaceusniger group</taxon>
    </lineage>
</organism>
<dbReference type="PRINTS" id="PR00081">
    <property type="entry name" value="GDHRDH"/>
</dbReference>
<evidence type="ECO:0000313" key="1">
    <source>
        <dbReference type="EMBL" id="NEW75936.1"/>
    </source>
</evidence>
<dbReference type="EMBL" id="JAAIKT010000070">
    <property type="protein sequence ID" value="NEW75936.1"/>
    <property type="molecule type" value="Genomic_DNA"/>
</dbReference>
<keyword evidence="2" id="KW-1185">Reference proteome</keyword>
<reference evidence="1" key="1">
    <citation type="submission" date="2020-02" db="EMBL/GenBank/DDBJ databases">
        <title>A new Streptomyces sp. for controlling soil-borne diseases.</title>
        <authorList>
            <person name="Li X."/>
            <person name="Tian Y."/>
            <person name="Gao K."/>
        </authorList>
    </citation>
    <scope>NUCLEOTIDE SEQUENCE [LARGE SCALE GENOMIC DNA]</scope>
    <source>
        <strain evidence="1">0250</strain>
    </source>
</reference>
<dbReference type="PANTHER" id="PTHR43976:SF9">
    <property type="entry name" value="OXIDOREDUCTASE"/>
    <property type="match status" value="1"/>
</dbReference>
<dbReference type="SUPFAM" id="SSF51735">
    <property type="entry name" value="NAD(P)-binding Rossmann-fold domains"/>
    <property type="match status" value="1"/>
</dbReference>
<dbReference type="Proteomes" id="UP000476310">
    <property type="component" value="Unassembled WGS sequence"/>
</dbReference>
<dbReference type="AlphaFoldDB" id="A0A6G4AR25"/>
<name>A0A6G4AR25_9ACTN</name>
<protein>
    <submittedName>
        <fullName evidence="1">SDR family NAD(P)-dependent oxidoreductase</fullName>
    </submittedName>
</protein>